<dbReference type="Pfam" id="PF00400">
    <property type="entry name" value="WD40"/>
    <property type="match status" value="6"/>
</dbReference>
<evidence type="ECO:0000256" key="1">
    <source>
        <dbReference type="ARBA" id="ARBA00022574"/>
    </source>
</evidence>
<dbReference type="CDD" id="cd14014">
    <property type="entry name" value="STKc_PknB_like"/>
    <property type="match status" value="1"/>
</dbReference>
<keyword evidence="7" id="KW-0808">Transferase</keyword>
<organism evidence="7 8">
    <name type="scientific">Anatilimnocola aggregata</name>
    <dbReference type="NCBI Taxonomy" id="2528021"/>
    <lineage>
        <taxon>Bacteria</taxon>
        <taxon>Pseudomonadati</taxon>
        <taxon>Planctomycetota</taxon>
        <taxon>Planctomycetia</taxon>
        <taxon>Pirellulales</taxon>
        <taxon>Pirellulaceae</taxon>
        <taxon>Anatilimnocola</taxon>
    </lineage>
</organism>
<dbReference type="InterPro" id="IPR011009">
    <property type="entry name" value="Kinase-like_dom_sf"/>
</dbReference>
<dbReference type="Gene3D" id="2.130.10.10">
    <property type="entry name" value="YVTN repeat-like/Quinoprotein amine dehydrogenase"/>
    <property type="match status" value="2"/>
</dbReference>
<evidence type="ECO:0000256" key="2">
    <source>
        <dbReference type="ARBA" id="ARBA00022737"/>
    </source>
</evidence>
<dbReference type="SMART" id="SM00220">
    <property type="entry name" value="S_TKc"/>
    <property type="match status" value="1"/>
</dbReference>
<dbReference type="InterPro" id="IPR017441">
    <property type="entry name" value="Protein_kinase_ATP_BS"/>
</dbReference>
<dbReference type="OrthoDB" id="6111975at2"/>
<dbReference type="AlphaFoldDB" id="A0A517YDR7"/>
<evidence type="ECO:0000259" key="6">
    <source>
        <dbReference type="PROSITE" id="PS50011"/>
    </source>
</evidence>
<dbReference type="PANTHER" id="PTHR22847">
    <property type="entry name" value="WD40 REPEAT PROTEIN"/>
    <property type="match status" value="1"/>
</dbReference>
<keyword evidence="5" id="KW-1133">Transmembrane helix</keyword>
<dbReference type="InterPro" id="IPR015943">
    <property type="entry name" value="WD40/YVTN_repeat-like_dom_sf"/>
</dbReference>
<dbReference type="EMBL" id="CP036274">
    <property type="protein sequence ID" value="QDU28368.1"/>
    <property type="molecule type" value="Genomic_DNA"/>
</dbReference>
<dbReference type="PROSITE" id="PS00107">
    <property type="entry name" value="PROTEIN_KINASE_ATP"/>
    <property type="match status" value="1"/>
</dbReference>
<dbReference type="InterPro" id="IPR000719">
    <property type="entry name" value="Prot_kinase_dom"/>
</dbReference>
<dbReference type="Gene3D" id="1.10.510.10">
    <property type="entry name" value="Transferase(Phosphotransferase) domain 1"/>
    <property type="match status" value="1"/>
</dbReference>
<sequence>MPPQVTCPPNRALEHFLLGRLEDEDSLSLENHLTSCTNCQQQLTTLAAEDEFVETLRLYSRLTPAHESFAYLPDAPEELVKLLVPHFKQITLAIESTIALPVSAADTPTFPKGLPLPATSAADPSLPKTIGRYEIQGVLGSGGMGTVLHAHDPLLKRSVAIKVIHGELLAEKGIATRLVREAQAAAAIEHDHIVAIYSVETHEGLPCIVMPMLRGVTLKRCLEETTGPLPLAEILRIGREAASGLAAAHSAGLIHCDIKPANLWLETPRGRVKVLDFGLAIVHGENDADTEAISGTPGYLAPEQARGLALDQRSDLFSLGCVLYRMATGISPFTGERRMRALWTVLSDPPPPATKLNPKVPTELSDLIGRMLARDPSERPATSAAVVEALESFERRLVDQQYRMIRRRWFAAMLAVALMSGCAVAWWGMMNTPAAEAPVKVTFSGDEPSFAVVLRRDGHEQSLTLGREKTLDLQPGDYTVRPATELPGRRLVPDHFSVLADKPQALRIALVGEITQHVTHTQPVTCVAVRPGLTPLVLSAGLDRTLVAWDPTSSATPRFVDLPHAARCLAVSPDGNYVATAGGNKQPPAELAIRIWDAQKLIPRGEPLAGHTRMITALSYSPNGERIASAGADGVLLWNLNTGESQALVQESPQVMFALAYSADGNQLLTGSDEGQVVVWDNRTRKREREYSAGSAAVRAVAFLSERLVAAGDDGVIRIWNAGALQHEWLGHTEPVLALAVSSDGRQILSGDAAGTIRVWSVPSGQTTHVLTGHDRAVQAVAFVGNGRQAVSGGADGVVRLWQLPFRD</sequence>
<feature type="repeat" description="WD" evidence="3">
    <location>
        <begin position="691"/>
        <end position="721"/>
    </location>
</feature>
<dbReference type="EC" id="2.7.11.1" evidence="7"/>
<reference evidence="7 8" key="1">
    <citation type="submission" date="2019-02" db="EMBL/GenBank/DDBJ databases">
        <title>Deep-cultivation of Planctomycetes and their phenomic and genomic characterization uncovers novel biology.</title>
        <authorList>
            <person name="Wiegand S."/>
            <person name="Jogler M."/>
            <person name="Boedeker C."/>
            <person name="Pinto D."/>
            <person name="Vollmers J."/>
            <person name="Rivas-Marin E."/>
            <person name="Kohn T."/>
            <person name="Peeters S.H."/>
            <person name="Heuer A."/>
            <person name="Rast P."/>
            <person name="Oberbeckmann S."/>
            <person name="Bunk B."/>
            <person name="Jeske O."/>
            <person name="Meyerdierks A."/>
            <person name="Storesund J.E."/>
            <person name="Kallscheuer N."/>
            <person name="Luecker S."/>
            <person name="Lage O.M."/>
            <person name="Pohl T."/>
            <person name="Merkel B.J."/>
            <person name="Hornburger P."/>
            <person name="Mueller R.-W."/>
            <person name="Bruemmer F."/>
            <person name="Labrenz M."/>
            <person name="Spormann A.M."/>
            <person name="Op den Camp H."/>
            <person name="Overmann J."/>
            <person name="Amann R."/>
            <person name="Jetten M.S.M."/>
            <person name="Mascher T."/>
            <person name="Medema M.H."/>
            <person name="Devos D.P."/>
            <person name="Kaster A.-K."/>
            <person name="Ovreas L."/>
            <person name="Rohde M."/>
            <person name="Galperin M.Y."/>
            <person name="Jogler C."/>
        </authorList>
    </citation>
    <scope>NUCLEOTIDE SEQUENCE [LARGE SCALE GENOMIC DNA]</scope>
    <source>
        <strain evidence="7 8">ETA_A8</strain>
    </source>
</reference>
<dbReference type="KEGG" id="aagg:ETAA8_34680"/>
<evidence type="ECO:0000256" key="5">
    <source>
        <dbReference type="SAM" id="Phobius"/>
    </source>
</evidence>
<proteinExistence type="predicted"/>
<dbReference type="SMART" id="SM00320">
    <property type="entry name" value="WD40"/>
    <property type="match status" value="7"/>
</dbReference>
<feature type="repeat" description="WD" evidence="3">
    <location>
        <begin position="729"/>
        <end position="770"/>
    </location>
</feature>
<keyword evidence="4" id="KW-0547">Nucleotide-binding</keyword>
<dbReference type="GO" id="GO:0005524">
    <property type="term" value="F:ATP binding"/>
    <property type="evidence" value="ECO:0007669"/>
    <property type="project" value="UniProtKB-UniRule"/>
</dbReference>
<dbReference type="Gene3D" id="3.30.200.20">
    <property type="entry name" value="Phosphorylase Kinase, domain 1"/>
    <property type="match status" value="1"/>
</dbReference>
<feature type="binding site" evidence="4">
    <location>
        <position position="162"/>
    </location>
    <ligand>
        <name>ATP</name>
        <dbReference type="ChEBI" id="CHEBI:30616"/>
    </ligand>
</feature>
<dbReference type="Pfam" id="PF00069">
    <property type="entry name" value="Pkinase"/>
    <property type="match status" value="1"/>
</dbReference>
<dbReference type="PROSITE" id="PS50082">
    <property type="entry name" value="WD_REPEATS_2"/>
    <property type="match status" value="6"/>
</dbReference>
<dbReference type="Proteomes" id="UP000315017">
    <property type="component" value="Chromosome"/>
</dbReference>
<keyword evidence="8" id="KW-1185">Reference proteome</keyword>
<feature type="repeat" description="WD" evidence="3">
    <location>
        <begin position="649"/>
        <end position="690"/>
    </location>
</feature>
<evidence type="ECO:0000256" key="4">
    <source>
        <dbReference type="PROSITE-ProRule" id="PRU10141"/>
    </source>
</evidence>
<name>A0A517YDR7_9BACT</name>
<dbReference type="GO" id="GO:0004674">
    <property type="term" value="F:protein serine/threonine kinase activity"/>
    <property type="evidence" value="ECO:0007669"/>
    <property type="project" value="UniProtKB-EC"/>
</dbReference>
<feature type="repeat" description="WD" evidence="3">
    <location>
        <begin position="517"/>
        <end position="550"/>
    </location>
</feature>
<keyword evidence="7" id="KW-0418">Kinase</keyword>
<keyword evidence="5" id="KW-0812">Transmembrane</keyword>
<protein>
    <submittedName>
        <fullName evidence="7">Serine/threonine-protein kinase PknB</fullName>
        <ecNumber evidence="7">2.7.11.1</ecNumber>
    </submittedName>
</protein>
<dbReference type="CDD" id="cd00200">
    <property type="entry name" value="WD40"/>
    <property type="match status" value="1"/>
</dbReference>
<dbReference type="SUPFAM" id="SSF50978">
    <property type="entry name" value="WD40 repeat-like"/>
    <property type="match status" value="1"/>
</dbReference>
<evidence type="ECO:0000313" key="7">
    <source>
        <dbReference type="EMBL" id="QDU28368.1"/>
    </source>
</evidence>
<feature type="transmembrane region" description="Helical" evidence="5">
    <location>
        <begin position="409"/>
        <end position="429"/>
    </location>
</feature>
<keyword evidence="5" id="KW-0472">Membrane</keyword>
<evidence type="ECO:0000256" key="3">
    <source>
        <dbReference type="PROSITE-ProRule" id="PRU00221"/>
    </source>
</evidence>
<gene>
    <name evidence="7" type="primary">pknB_11</name>
    <name evidence="7" type="ORF">ETAA8_34680</name>
</gene>
<dbReference type="RefSeq" id="WP_145090533.1">
    <property type="nucleotide sequence ID" value="NZ_CP036274.1"/>
</dbReference>
<accession>A0A517YDR7</accession>
<dbReference type="InterPro" id="IPR001680">
    <property type="entry name" value="WD40_rpt"/>
</dbReference>
<dbReference type="PROSITE" id="PS50294">
    <property type="entry name" value="WD_REPEATS_REGION"/>
    <property type="match status" value="3"/>
</dbReference>
<keyword evidence="2" id="KW-0677">Repeat</keyword>
<feature type="domain" description="Protein kinase" evidence="6">
    <location>
        <begin position="133"/>
        <end position="393"/>
    </location>
</feature>
<feature type="repeat" description="WD" evidence="3">
    <location>
        <begin position="608"/>
        <end position="636"/>
    </location>
</feature>
<keyword evidence="4" id="KW-0067">ATP-binding</keyword>
<dbReference type="PANTHER" id="PTHR22847:SF637">
    <property type="entry name" value="WD REPEAT DOMAIN 5B"/>
    <property type="match status" value="1"/>
</dbReference>
<dbReference type="SUPFAM" id="SSF56112">
    <property type="entry name" value="Protein kinase-like (PK-like)"/>
    <property type="match status" value="1"/>
</dbReference>
<dbReference type="PROSITE" id="PS50011">
    <property type="entry name" value="PROTEIN_KINASE_DOM"/>
    <property type="match status" value="1"/>
</dbReference>
<keyword evidence="1 3" id="KW-0853">WD repeat</keyword>
<evidence type="ECO:0000313" key="8">
    <source>
        <dbReference type="Proteomes" id="UP000315017"/>
    </source>
</evidence>
<feature type="repeat" description="WD" evidence="3">
    <location>
        <begin position="771"/>
        <end position="808"/>
    </location>
</feature>
<dbReference type="InterPro" id="IPR036322">
    <property type="entry name" value="WD40_repeat_dom_sf"/>
</dbReference>